<dbReference type="InterPro" id="IPR016188">
    <property type="entry name" value="PurM-like_N"/>
</dbReference>
<evidence type="ECO:0000313" key="3">
    <source>
        <dbReference type="Proteomes" id="UP000682111"/>
    </source>
</evidence>
<name>A0A920BV28_9BACI</name>
<dbReference type="Proteomes" id="UP000682111">
    <property type="component" value="Unassembled WGS sequence"/>
</dbReference>
<feature type="domain" description="PurM-like N-terminal" evidence="1">
    <location>
        <begin position="3"/>
        <end position="100"/>
    </location>
</feature>
<reference evidence="2" key="1">
    <citation type="submission" date="2021-03" db="EMBL/GenBank/DDBJ databases">
        <title>Antimicrobial resistance genes in bacteria isolated from Japanese honey, and their potential for conferring macrolide and lincosamide resistance in the American foulbrood pathogen Paenibacillus larvae.</title>
        <authorList>
            <person name="Okamoto M."/>
            <person name="Kumagai M."/>
            <person name="Kanamori H."/>
            <person name="Takamatsu D."/>
        </authorList>
    </citation>
    <scope>NUCLEOTIDE SEQUENCE</scope>
    <source>
        <strain evidence="2">J27TS8</strain>
    </source>
</reference>
<gene>
    <name evidence="2" type="ORF">J27TS8_34910</name>
</gene>
<organism evidence="2 3">
    <name type="scientific">Robertmurraya siralis</name>
    <dbReference type="NCBI Taxonomy" id="77777"/>
    <lineage>
        <taxon>Bacteria</taxon>
        <taxon>Bacillati</taxon>
        <taxon>Bacillota</taxon>
        <taxon>Bacilli</taxon>
        <taxon>Bacillales</taxon>
        <taxon>Bacillaceae</taxon>
        <taxon>Robertmurraya</taxon>
    </lineage>
</organism>
<sequence length="225" mass="24475">MRNALVIPIGEQDSLVITTDNSGGIGMKGHDLVKVAYDIVGYFSFRVAVMECLAAGAKPFAVAIHNFCGEDEWEELVVGVEKGLSELGIRDIQITGSTESNFPLMQSAVGLNVIGMATEINRLPESSEVALIGLPLVGNEVMEFADQVAPLSLFYQLSLREDVTVWPIGSKGIAYELEKLNFVKTSDGIDFFKSGGPATSFLLMYPKEKESELVSIAGQYFHFLK</sequence>
<dbReference type="EMBL" id="BORC01000006">
    <property type="protein sequence ID" value="GIN63498.1"/>
    <property type="molecule type" value="Genomic_DNA"/>
</dbReference>
<keyword evidence="3" id="KW-1185">Reference proteome</keyword>
<dbReference type="RefSeq" id="WP_095311743.1">
    <property type="nucleotide sequence ID" value="NZ_BORC01000006.1"/>
</dbReference>
<proteinExistence type="predicted"/>
<accession>A0A920BV28</accession>
<dbReference type="OrthoDB" id="9805740at2"/>
<protein>
    <recommendedName>
        <fullName evidence="1">PurM-like N-terminal domain-containing protein</fullName>
    </recommendedName>
</protein>
<dbReference type="Pfam" id="PF00586">
    <property type="entry name" value="AIRS"/>
    <property type="match status" value="1"/>
</dbReference>
<comment type="caution">
    <text evidence="2">The sequence shown here is derived from an EMBL/GenBank/DDBJ whole genome shotgun (WGS) entry which is preliminary data.</text>
</comment>
<evidence type="ECO:0000313" key="2">
    <source>
        <dbReference type="EMBL" id="GIN63498.1"/>
    </source>
</evidence>
<evidence type="ECO:0000259" key="1">
    <source>
        <dbReference type="Pfam" id="PF00586"/>
    </source>
</evidence>
<dbReference type="AlphaFoldDB" id="A0A920BV28"/>